<reference evidence="2 3" key="1">
    <citation type="submission" date="2018-08" db="EMBL/GenBank/DDBJ databases">
        <authorList>
            <person name="Khan S.A."/>
            <person name="Jeon C.O."/>
            <person name="Chun B.H."/>
            <person name="Jeong S.E."/>
        </authorList>
    </citation>
    <scope>NUCLEOTIDE SEQUENCE [LARGE SCALE GENOMIC DNA]</scope>
    <source>
        <strain evidence="2 3">S-16</strain>
    </source>
</reference>
<evidence type="ECO:0000313" key="2">
    <source>
        <dbReference type="EMBL" id="RQP25532.1"/>
    </source>
</evidence>
<dbReference type="EMBL" id="QUSW01000001">
    <property type="protein sequence ID" value="RQP25532.1"/>
    <property type="molecule type" value="Genomic_DNA"/>
</dbReference>
<comment type="caution">
    <text evidence="2">The sequence shown here is derived from an EMBL/GenBank/DDBJ whole genome shotgun (WGS) entry which is preliminary data.</text>
</comment>
<dbReference type="InterPro" id="IPR029058">
    <property type="entry name" value="AB_hydrolase_fold"/>
</dbReference>
<dbReference type="AlphaFoldDB" id="A0A3N7J3T7"/>
<protein>
    <submittedName>
        <fullName evidence="2">Alpha/beta hydrolase</fullName>
    </submittedName>
</protein>
<gene>
    <name evidence="2" type="ORF">DZC73_00140</name>
</gene>
<reference evidence="2 3" key="2">
    <citation type="submission" date="2018-12" db="EMBL/GenBank/DDBJ databases">
        <title>Rhizobacter gummiphilus sp. nov., a rubber-degrading bacterium isolated from the soil of a botanical garden in Japan.</title>
        <authorList>
            <person name="Shunsuke S.S."/>
        </authorList>
    </citation>
    <scope>NUCLEOTIDE SEQUENCE [LARGE SCALE GENOMIC DNA]</scope>
    <source>
        <strain evidence="2 3">S-16</strain>
    </source>
</reference>
<dbReference type="Pfam" id="PF12697">
    <property type="entry name" value="Abhydrolase_6"/>
    <property type="match status" value="1"/>
</dbReference>
<name>A0A3N7J3T7_9BURK</name>
<sequence>MTDKPAKPTLVLLPGMDGTGELFQPLLAAIKDDWPVCVVRYPCEEPKTFDELVEYTRSLLPDGPLVLLGESFSGPVAASLAAGLGRRLKALIFVASFIRCPRPKLSSLAFLVSLVNVKLAARMAPLLLLGRNTAPELRQAVRMAVGRITSRVLQSRLRQVAIVDATPSCTSIECPTLYLQAANDRLVPASAGLAVQMVIPGARIVRLKAPHGLLQTRPEEAWREMHGFIASPCA</sequence>
<dbReference type="OrthoDB" id="8561148at2"/>
<feature type="domain" description="AB hydrolase-1" evidence="1">
    <location>
        <begin position="10"/>
        <end position="220"/>
    </location>
</feature>
<keyword evidence="2" id="KW-0378">Hydrolase</keyword>
<accession>A0A3N7J3T7</accession>
<dbReference type="SUPFAM" id="SSF53474">
    <property type="entry name" value="alpha/beta-Hydrolases"/>
    <property type="match status" value="1"/>
</dbReference>
<dbReference type="GO" id="GO:0016787">
    <property type="term" value="F:hydrolase activity"/>
    <property type="evidence" value="ECO:0007669"/>
    <property type="project" value="UniProtKB-KW"/>
</dbReference>
<dbReference type="Gene3D" id="3.40.50.1820">
    <property type="entry name" value="alpha/beta hydrolase"/>
    <property type="match status" value="1"/>
</dbReference>
<evidence type="ECO:0000259" key="1">
    <source>
        <dbReference type="Pfam" id="PF12697"/>
    </source>
</evidence>
<evidence type="ECO:0000313" key="3">
    <source>
        <dbReference type="Proteomes" id="UP000267464"/>
    </source>
</evidence>
<keyword evidence="3" id="KW-1185">Reference proteome</keyword>
<proteinExistence type="predicted"/>
<dbReference type="InterPro" id="IPR000073">
    <property type="entry name" value="AB_hydrolase_1"/>
</dbReference>
<dbReference type="RefSeq" id="WP_124538184.1">
    <property type="nucleotide sequence ID" value="NZ_QUSW01000001.1"/>
</dbReference>
<organism evidence="2 3">
    <name type="scientific">Piscinibacter terrae</name>
    <dbReference type="NCBI Taxonomy" id="2496871"/>
    <lineage>
        <taxon>Bacteria</taxon>
        <taxon>Pseudomonadati</taxon>
        <taxon>Pseudomonadota</taxon>
        <taxon>Betaproteobacteria</taxon>
        <taxon>Burkholderiales</taxon>
        <taxon>Sphaerotilaceae</taxon>
        <taxon>Piscinibacter</taxon>
    </lineage>
</organism>
<dbReference type="Proteomes" id="UP000267464">
    <property type="component" value="Unassembled WGS sequence"/>
</dbReference>